<name>X1KTF7_9ZZZZ</name>
<accession>X1KTF7</accession>
<dbReference type="Gene3D" id="3.40.50.970">
    <property type="match status" value="1"/>
</dbReference>
<evidence type="ECO:0000259" key="4">
    <source>
        <dbReference type="Pfam" id="PF00676"/>
    </source>
</evidence>
<protein>
    <recommendedName>
        <fullName evidence="4">Dehydrogenase E1 component domain-containing protein</fullName>
    </recommendedName>
</protein>
<feature type="domain" description="Dehydrogenase E1 component" evidence="4">
    <location>
        <begin position="1"/>
        <end position="155"/>
    </location>
</feature>
<gene>
    <name evidence="5" type="ORF">S03H2_68646</name>
</gene>
<sequence length="156" mass="17392">YRGTRQVSVAFFGDGGANQGTFNESLNLASLWKLPVIFVCENNLYAASTPTAIAFPTEDIAPRARPYGMPGLIVDGQDVVAVYEVTSEAVEQARAGDGPTFLEAKTYRYEGHGGLSKRLHDPEEYERWRKRDPVMLLERKLVAEGLIDSEQQQKIR</sequence>
<dbReference type="GO" id="GO:0006086">
    <property type="term" value="P:pyruvate decarboxylation to acetyl-CoA"/>
    <property type="evidence" value="ECO:0007669"/>
    <property type="project" value="TreeGrafter"/>
</dbReference>
<keyword evidence="3" id="KW-0786">Thiamine pyrophosphate</keyword>
<dbReference type="InterPro" id="IPR029061">
    <property type="entry name" value="THDP-binding"/>
</dbReference>
<dbReference type="AlphaFoldDB" id="X1KTF7"/>
<dbReference type="SUPFAM" id="SSF52518">
    <property type="entry name" value="Thiamin diphosphate-binding fold (THDP-binding)"/>
    <property type="match status" value="1"/>
</dbReference>
<reference evidence="5" key="1">
    <citation type="journal article" date="2014" name="Front. Microbiol.">
        <title>High frequency of phylogenetically diverse reductive dehalogenase-homologous genes in deep subseafloor sedimentary metagenomes.</title>
        <authorList>
            <person name="Kawai M."/>
            <person name="Futagami T."/>
            <person name="Toyoda A."/>
            <person name="Takaki Y."/>
            <person name="Nishi S."/>
            <person name="Hori S."/>
            <person name="Arai W."/>
            <person name="Tsubouchi T."/>
            <person name="Morono Y."/>
            <person name="Uchiyama I."/>
            <person name="Ito T."/>
            <person name="Fujiyama A."/>
            <person name="Inagaki F."/>
            <person name="Takami H."/>
        </authorList>
    </citation>
    <scope>NUCLEOTIDE SEQUENCE</scope>
    <source>
        <strain evidence="5">Expedition CK06-06</strain>
    </source>
</reference>
<dbReference type="GO" id="GO:0004739">
    <property type="term" value="F:pyruvate dehydrogenase (acetyl-transferring) activity"/>
    <property type="evidence" value="ECO:0007669"/>
    <property type="project" value="TreeGrafter"/>
</dbReference>
<evidence type="ECO:0000256" key="1">
    <source>
        <dbReference type="ARBA" id="ARBA00001964"/>
    </source>
</evidence>
<feature type="non-terminal residue" evidence="5">
    <location>
        <position position="1"/>
    </location>
</feature>
<dbReference type="CDD" id="cd02000">
    <property type="entry name" value="TPP_E1_PDC_ADC_BCADC"/>
    <property type="match status" value="1"/>
</dbReference>
<dbReference type="InterPro" id="IPR050642">
    <property type="entry name" value="PDH_E1_Alpha_Subunit"/>
</dbReference>
<proteinExistence type="predicted"/>
<dbReference type="Pfam" id="PF00676">
    <property type="entry name" value="E1_dh"/>
    <property type="match status" value="1"/>
</dbReference>
<comment type="caution">
    <text evidence="5">The sequence shown here is derived from an EMBL/GenBank/DDBJ whole genome shotgun (WGS) entry which is preliminary data.</text>
</comment>
<comment type="cofactor">
    <cofactor evidence="1">
        <name>thiamine diphosphate</name>
        <dbReference type="ChEBI" id="CHEBI:58937"/>
    </cofactor>
</comment>
<feature type="non-terminal residue" evidence="5">
    <location>
        <position position="156"/>
    </location>
</feature>
<dbReference type="PANTHER" id="PTHR11516:SF60">
    <property type="entry name" value="PYRUVATE DEHYDROGENASE E1 COMPONENT SUBUNIT ALPHA"/>
    <property type="match status" value="1"/>
</dbReference>
<evidence type="ECO:0000313" key="5">
    <source>
        <dbReference type="EMBL" id="GAH85288.1"/>
    </source>
</evidence>
<organism evidence="5">
    <name type="scientific">marine sediment metagenome</name>
    <dbReference type="NCBI Taxonomy" id="412755"/>
    <lineage>
        <taxon>unclassified sequences</taxon>
        <taxon>metagenomes</taxon>
        <taxon>ecological metagenomes</taxon>
    </lineage>
</organism>
<dbReference type="EMBL" id="BARU01045169">
    <property type="protein sequence ID" value="GAH85288.1"/>
    <property type="molecule type" value="Genomic_DNA"/>
</dbReference>
<evidence type="ECO:0000256" key="3">
    <source>
        <dbReference type="ARBA" id="ARBA00023052"/>
    </source>
</evidence>
<keyword evidence="2" id="KW-0560">Oxidoreductase</keyword>
<dbReference type="InterPro" id="IPR001017">
    <property type="entry name" value="DH_E1"/>
</dbReference>
<evidence type="ECO:0000256" key="2">
    <source>
        <dbReference type="ARBA" id="ARBA00023002"/>
    </source>
</evidence>
<dbReference type="PANTHER" id="PTHR11516">
    <property type="entry name" value="PYRUVATE DEHYDROGENASE E1 COMPONENT, ALPHA SUBUNIT BACTERIAL AND ORGANELLAR"/>
    <property type="match status" value="1"/>
</dbReference>